<dbReference type="InterPro" id="IPR000719">
    <property type="entry name" value="Prot_kinase_dom"/>
</dbReference>
<sequence>MESQAGTLERIETEKGRKGSKSEKPEAAADVQKAPEGEVVTDAPKSKKNDESLTENVAKGALVDEASRARDGTDQIVPENPQTPATTQDASVNVDGRAVGAVKASDVEAQPQPAPNLRFEQLRVLTDRLFRNMQSFPLKTWTLFSQLRRKKLTVDQSRLVGEFFNLEDNGEWRIIGMRGTRNDIASIEYDVLRLSTRNIGINCTAFREAITVGNNDHVLKICNSDSSRTHCLFMTQYQVLKELARTYRNFRLRKHFPKVFGCGAFADLCYKEKLSSGEVIPKLLIYFPTPHPRPYFIQEKIEPTLEEVARMAHSGLLSVHFCREAIIGCIMALRLLHRIGYAHRCVAPYCFAIRKDIFSHHDRTAEQICLIDFTLCRKIKGSEVKPGRVMPFAGTYKYCSIAAHEHKEQLPSDDIMSCIYMLCEFLYGALPWKNERNPRRIKKQKKLLEADPTEVARKASRMTVDPSQLGEIFKLLNYINPYTDVFPYQKLYELLHSITEGELKAGAASNAPGVENATELATYAATDYETQSARV</sequence>
<dbReference type="WBParaSite" id="ALUE_0001918601-mRNA-1">
    <property type="protein sequence ID" value="ALUE_0001918601-mRNA-1"/>
    <property type="gene ID" value="ALUE_0001918601"/>
</dbReference>
<organism evidence="3 4">
    <name type="scientific">Ascaris lumbricoides</name>
    <name type="common">Giant roundworm</name>
    <dbReference type="NCBI Taxonomy" id="6252"/>
    <lineage>
        <taxon>Eukaryota</taxon>
        <taxon>Metazoa</taxon>
        <taxon>Ecdysozoa</taxon>
        <taxon>Nematoda</taxon>
        <taxon>Chromadorea</taxon>
        <taxon>Rhabditida</taxon>
        <taxon>Spirurina</taxon>
        <taxon>Ascaridomorpha</taxon>
        <taxon>Ascaridoidea</taxon>
        <taxon>Ascarididae</taxon>
        <taxon>Ascaris</taxon>
    </lineage>
</organism>
<feature type="domain" description="Protein kinase" evidence="2">
    <location>
        <begin position="204"/>
        <end position="483"/>
    </location>
</feature>
<dbReference type="GO" id="GO:0004672">
    <property type="term" value="F:protein kinase activity"/>
    <property type="evidence" value="ECO:0007669"/>
    <property type="project" value="InterPro"/>
</dbReference>
<dbReference type="AlphaFoldDB" id="A0A0M3IKC5"/>
<keyword evidence="3" id="KW-1185">Reference proteome</keyword>
<accession>A0A0M3IKC5</accession>
<feature type="compositionally biased region" description="Polar residues" evidence="1">
    <location>
        <begin position="80"/>
        <end position="90"/>
    </location>
</feature>
<dbReference type="InterPro" id="IPR050235">
    <property type="entry name" value="CK1_Ser-Thr_kinase"/>
</dbReference>
<dbReference type="Proteomes" id="UP000036681">
    <property type="component" value="Unplaced"/>
</dbReference>
<evidence type="ECO:0000313" key="3">
    <source>
        <dbReference type="Proteomes" id="UP000036681"/>
    </source>
</evidence>
<name>A0A0M3IKC5_ASCLU</name>
<evidence type="ECO:0000256" key="1">
    <source>
        <dbReference type="SAM" id="MobiDB-lite"/>
    </source>
</evidence>
<evidence type="ECO:0000259" key="2">
    <source>
        <dbReference type="PROSITE" id="PS50011"/>
    </source>
</evidence>
<dbReference type="PROSITE" id="PS50011">
    <property type="entry name" value="PROTEIN_KINASE_DOM"/>
    <property type="match status" value="1"/>
</dbReference>
<protein>
    <submittedName>
        <fullName evidence="4">Protein kinase domain-containing protein</fullName>
    </submittedName>
</protein>
<dbReference type="InterPro" id="IPR011009">
    <property type="entry name" value="Kinase-like_dom_sf"/>
</dbReference>
<reference evidence="4" key="1">
    <citation type="submission" date="2017-02" db="UniProtKB">
        <authorList>
            <consortium name="WormBaseParasite"/>
        </authorList>
    </citation>
    <scope>IDENTIFICATION</scope>
</reference>
<proteinExistence type="predicted"/>
<feature type="compositionally biased region" description="Basic and acidic residues" evidence="1">
    <location>
        <begin position="9"/>
        <end position="27"/>
    </location>
</feature>
<dbReference type="SMART" id="SM00220">
    <property type="entry name" value="S_TKc"/>
    <property type="match status" value="1"/>
</dbReference>
<dbReference type="GO" id="GO:0005524">
    <property type="term" value="F:ATP binding"/>
    <property type="evidence" value="ECO:0007669"/>
    <property type="project" value="InterPro"/>
</dbReference>
<dbReference type="PANTHER" id="PTHR11909">
    <property type="entry name" value="CASEIN KINASE-RELATED"/>
    <property type="match status" value="1"/>
</dbReference>
<dbReference type="SUPFAM" id="SSF56112">
    <property type="entry name" value="Protein kinase-like (PK-like)"/>
    <property type="match status" value="1"/>
</dbReference>
<dbReference type="Gene3D" id="1.10.510.10">
    <property type="entry name" value="Transferase(Phosphotransferase) domain 1"/>
    <property type="match status" value="1"/>
</dbReference>
<evidence type="ECO:0000313" key="4">
    <source>
        <dbReference type="WBParaSite" id="ALUE_0001918601-mRNA-1"/>
    </source>
</evidence>
<feature type="region of interest" description="Disordered" evidence="1">
    <location>
        <begin position="1"/>
        <end position="90"/>
    </location>
</feature>